<organism evidence="2 3">
    <name type="scientific">Candidatus Magasanikbacteria bacterium CG10_big_fil_rev_8_21_14_0_10_38_6</name>
    <dbReference type="NCBI Taxonomy" id="1974647"/>
    <lineage>
        <taxon>Bacteria</taxon>
        <taxon>Candidatus Magasanikiibacteriota</taxon>
    </lineage>
</organism>
<evidence type="ECO:0000259" key="1">
    <source>
        <dbReference type="Pfam" id="PF00005"/>
    </source>
</evidence>
<comment type="caution">
    <text evidence="2">The sequence shown here is derived from an EMBL/GenBank/DDBJ whole genome shotgun (WGS) entry which is preliminary data.</text>
</comment>
<dbReference type="EMBL" id="PFBW01000155">
    <property type="protein sequence ID" value="PIR77231.1"/>
    <property type="molecule type" value="Genomic_DNA"/>
</dbReference>
<dbReference type="PANTHER" id="PTHR24220">
    <property type="entry name" value="IMPORT ATP-BINDING PROTEIN"/>
    <property type="match status" value="1"/>
</dbReference>
<name>A0A2M6P0K4_9BACT</name>
<dbReference type="Pfam" id="PF00005">
    <property type="entry name" value="ABC_tran"/>
    <property type="match status" value="1"/>
</dbReference>
<dbReference type="GO" id="GO:0022857">
    <property type="term" value="F:transmembrane transporter activity"/>
    <property type="evidence" value="ECO:0007669"/>
    <property type="project" value="TreeGrafter"/>
</dbReference>
<dbReference type="Proteomes" id="UP000228528">
    <property type="component" value="Unassembled WGS sequence"/>
</dbReference>
<evidence type="ECO:0000313" key="3">
    <source>
        <dbReference type="Proteomes" id="UP000228528"/>
    </source>
</evidence>
<dbReference type="PANTHER" id="PTHR24220:SF86">
    <property type="entry name" value="ABC TRANSPORTER ABCH.1"/>
    <property type="match status" value="1"/>
</dbReference>
<dbReference type="GO" id="GO:0005524">
    <property type="term" value="F:ATP binding"/>
    <property type="evidence" value="ECO:0007669"/>
    <property type="project" value="InterPro"/>
</dbReference>
<dbReference type="GO" id="GO:0005886">
    <property type="term" value="C:plasma membrane"/>
    <property type="evidence" value="ECO:0007669"/>
    <property type="project" value="TreeGrafter"/>
</dbReference>
<dbReference type="Gene3D" id="3.40.50.300">
    <property type="entry name" value="P-loop containing nucleotide triphosphate hydrolases"/>
    <property type="match status" value="1"/>
</dbReference>
<gene>
    <name evidence="2" type="ORF">COU30_03580</name>
</gene>
<accession>A0A2M6P0K4</accession>
<dbReference type="AlphaFoldDB" id="A0A2M6P0K4"/>
<feature type="domain" description="ABC transporter" evidence="1">
    <location>
        <begin position="24"/>
        <end position="91"/>
    </location>
</feature>
<dbReference type="InterPro" id="IPR003439">
    <property type="entry name" value="ABC_transporter-like_ATP-bd"/>
</dbReference>
<dbReference type="InterPro" id="IPR015854">
    <property type="entry name" value="ABC_transpr_LolD-like"/>
</dbReference>
<proteinExistence type="predicted"/>
<dbReference type="SUPFAM" id="SSF52540">
    <property type="entry name" value="P-loop containing nucleoside triphosphate hydrolases"/>
    <property type="match status" value="1"/>
</dbReference>
<sequence>MEPLIRLTDLKKTYVNDGVETPVLHGVSLEIQRGEFLAIMGPSGSGKSTLMNILGFLDQTTGGHYLFDGEDVSTLNDDQLAAMRRTQVGFVF</sequence>
<protein>
    <submittedName>
        <fullName evidence="2">MacB family efflux pump subunit</fullName>
    </submittedName>
</protein>
<feature type="non-terminal residue" evidence="2">
    <location>
        <position position="92"/>
    </location>
</feature>
<dbReference type="GO" id="GO:0016887">
    <property type="term" value="F:ATP hydrolysis activity"/>
    <property type="evidence" value="ECO:0007669"/>
    <property type="project" value="InterPro"/>
</dbReference>
<reference evidence="3" key="1">
    <citation type="submission" date="2017-09" db="EMBL/GenBank/DDBJ databases">
        <title>Depth-based differentiation of microbial function through sediment-hosted aquifers and enrichment of novel symbionts in the deep terrestrial subsurface.</title>
        <authorList>
            <person name="Probst A.J."/>
            <person name="Ladd B."/>
            <person name="Jarett J.K."/>
            <person name="Geller-Mcgrath D.E."/>
            <person name="Sieber C.M.K."/>
            <person name="Emerson J.B."/>
            <person name="Anantharaman K."/>
            <person name="Thomas B.C."/>
            <person name="Malmstrom R."/>
            <person name="Stieglmeier M."/>
            <person name="Klingl A."/>
            <person name="Woyke T."/>
            <person name="Ryan C.M."/>
            <person name="Banfield J.F."/>
        </authorList>
    </citation>
    <scope>NUCLEOTIDE SEQUENCE [LARGE SCALE GENOMIC DNA]</scope>
</reference>
<dbReference type="InterPro" id="IPR027417">
    <property type="entry name" value="P-loop_NTPase"/>
</dbReference>
<evidence type="ECO:0000313" key="2">
    <source>
        <dbReference type="EMBL" id="PIR77231.1"/>
    </source>
</evidence>